<keyword evidence="2" id="KW-1185">Reference proteome</keyword>
<dbReference type="EMBL" id="CVRI01000010">
    <property type="protein sequence ID" value="CRK88942.1"/>
    <property type="molecule type" value="Genomic_DNA"/>
</dbReference>
<dbReference type="AlphaFoldDB" id="A0A1J1HR45"/>
<reference evidence="1 2" key="1">
    <citation type="submission" date="2015-04" db="EMBL/GenBank/DDBJ databases">
        <authorList>
            <person name="Syromyatnikov M.Y."/>
            <person name="Popov V.N."/>
        </authorList>
    </citation>
    <scope>NUCLEOTIDE SEQUENCE [LARGE SCALE GENOMIC DNA]</scope>
</reference>
<sequence length="63" mass="7239">MMHMDRVLKKTCNNISISLCSARTQAVNFRLTHKFILGLIHSTPFDLIACKMLMSFKPLELND</sequence>
<accession>A0A1J1HR45</accession>
<gene>
    <name evidence="1" type="ORF">CLUMA_CG002764</name>
</gene>
<protein>
    <submittedName>
        <fullName evidence="1">CLUMA_CG002764, isoform A</fullName>
    </submittedName>
</protein>
<evidence type="ECO:0000313" key="1">
    <source>
        <dbReference type="EMBL" id="CRK88942.1"/>
    </source>
</evidence>
<organism evidence="1 2">
    <name type="scientific">Clunio marinus</name>
    <dbReference type="NCBI Taxonomy" id="568069"/>
    <lineage>
        <taxon>Eukaryota</taxon>
        <taxon>Metazoa</taxon>
        <taxon>Ecdysozoa</taxon>
        <taxon>Arthropoda</taxon>
        <taxon>Hexapoda</taxon>
        <taxon>Insecta</taxon>
        <taxon>Pterygota</taxon>
        <taxon>Neoptera</taxon>
        <taxon>Endopterygota</taxon>
        <taxon>Diptera</taxon>
        <taxon>Nematocera</taxon>
        <taxon>Chironomoidea</taxon>
        <taxon>Chironomidae</taxon>
        <taxon>Clunio</taxon>
    </lineage>
</organism>
<evidence type="ECO:0000313" key="2">
    <source>
        <dbReference type="Proteomes" id="UP000183832"/>
    </source>
</evidence>
<name>A0A1J1HR45_9DIPT</name>
<proteinExistence type="predicted"/>
<dbReference type="Proteomes" id="UP000183832">
    <property type="component" value="Unassembled WGS sequence"/>
</dbReference>